<sequence>MARRPMNQQVLAAQIGAQSHRRVKVGVWHGLYVKSIASSGGTAESVMRVHATHVWTSR</sequence>
<dbReference type="EMBL" id="VEWN01000013">
    <property type="protein sequence ID" value="KAA1053782.1"/>
    <property type="molecule type" value="Genomic_DNA"/>
</dbReference>
<proteinExistence type="predicted"/>
<organism evidence="1 2">
    <name type="scientific">Azospirillum argentinense</name>
    <dbReference type="NCBI Taxonomy" id="2970906"/>
    <lineage>
        <taxon>Bacteria</taxon>
        <taxon>Pseudomonadati</taxon>
        <taxon>Pseudomonadota</taxon>
        <taxon>Alphaproteobacteria</taxon>
        <taxon>Rhodospirillales</taxon>
        <taxon>Azospirillaceae</taxon>
        <taxon>Azospirillum</taxon>
    </lineage>
</organism>
<protein>
    <submittedName>
        <fullName evidence="1">Uncharacterized protein</fullName>
    </submittedName>
</protein>
<name>A0A5B0KMG1_9PROT</name>
<evidence type="ECO:0000313" key="1">
    <source>
        <dbReference type="EMBL" id="KAA1053782.1"/>
    </source>
</evidence>
<reference evidence="1 2" key="1">
    <citation type="submission" date="2019-07" db="EMBL/GenBank/DDBJ databases">
        <title>Genome sequencing of the stress-tolerant strain Azospirillum brasilense Az19.</title>
        <authorList>
            <person name="Maroniche G.A."/>
            <person name="Garcia J.E."/>
            <person name="Pagnussat L."/>
            <person name="Amenta M."/>
            <person name="Creus C.M."/>
        </authorList>
    </citation>
    <scope>NUCLEOTIDE SEQUENCE [LARGE SCALE GENOMIC DNA]</scope>
    <source>
        <strain evidence="1 2">Az19</strain>
    </source>
</reference>
<evidence type="ECO:0000313" key="2">
    <source>
        <dbReference type="Proteomes" id="UP000325333"/>
    </source>
</evidence>
<dbReference type="AlphaFoldDB" id="A0A5B0KMG1"/>
<comment type="caution">
    <text evidence="1">The sequence shown here is derived from an EMBL/GenBank/DDBJ whole genome shotgun (WGS) entry which is preliminary data.</text>
</comment>
<accession>A0A5B0KMG1</accession>
<gene>
    <name evidence="1" type="ORF">FH063_002364</name>
</gene>
<dbReference type="Proteomes" id="UP000325333">
    <property type="component" value="Unassembled WGS sequence"/>
</dbReference>